<comment type="subcellular location">
    <subcellularLocation>
        <location evidence="1 3">Nucleus</location>
    </subcellularLocation>
</comment>
<dbReference type="eggNOG" id="ENOG502RZTI">
    <property type="taxonomic scope" value="Eukaryota"/>
</dbReference>
<dbReference type="GO" id="GO:0005634">
    <property type="term" value="C:nucleus"/>
    <property type="evidence" value="ECO:0000318"/>
    <property type="project" value="GO_Central"/>
</dbReference>
<accession>D8S837</accession>
<reference evidence="6 7" key="1">
    <citation type="journal article" date="2011" name="Science">
        <title>The Selaginella genome identifies genetic changes associated with the evolution of vascular plants.</title>
        <authorList>
            <person name="Banks J.A."/>
            <person name="Nishiyama T."/>
            <person name="Hasebe M."/>
            <person name="Bowman J.L."/>
            <person name="Gribskov M."/>
            <person name="dePamphilis C."/>
            <person name="Albert V.A."/>
            <person name="Aono N."/>
            <person name="Aoyama T."/>
            <person name="Ambrose B.A."/>
            <person name="Ashton N.W."/>
            <person name="Axtell M.J."/>
            <person name="Barker E."/>
            <person name="Barker M.S."/>
            <person name="Bennetzen J.L."/>
            <person name="Bonawitz N.D."/>
            <person name="Chapple C."/>
            <person name="Cheng C."/>
            <person name="Correa L.G."/>
            <person name="Dacre M."/>
            <person name="DeBarry J."/>
            <person name="Dreyer I."/>
            <person name="Elias M."/>
            <person name="Engstrom E.M."/>
            <person name="Estelle M."/>
            <person name="Feng L."/>
            <person name="Finet C."/>
            <person name="Floyd S.K."/>
            <person name="Frommer W.B."/>
            <person name="Fujita T."/>
            <person name="Gramzow L."/>
            <person name="Gutensohn M."/>
            <person name="Harholt J."/>
            <person name="Hattori M."/>
            <person name="Heyl A."/>
            <person name="Hirai T."/>
            <person name="Hiwatashi Y."/>
            <person name="Ishikawa M."/>
            <person name="Iwata M."/>
            <person name="Karol K.G."/>
            <person name="Koehler B."/>
            <person name="Kolukisaoglu U."/>
            <person name="Kubo M."/>
            <person name="Kurata T."/>
            <person name="Lalonde S."/>
            <person name="Li K."/>
            <person name="Li Y."/>
            <person name="Litt A."/>
            <person name="Lyons E."/>
            <person name="Manning G."/>
            <person name="Maruyama T."/>
            <person name="Michael T.P."/>
            <person name="Mikami K."/>
            <person name="Miyazaki S."/>
            <person name="Morinaga S."/>
            <person name="Murata T."/>
            <person name="Mueller-Roeber B."/>
            <person name="Nelson D.R."/>
            <person name="Obara M."/>
            <person name="Oguri Y."/>
            <person name="Olmstead R.G."/>
            <person name="Onodera N."/>
            <person name="Petersen B.L."/>
            <person name="Pils B."/>
            <person name="Prigge M."/>
            <person name="Rensing S.A."/>
            <person name="Riano-Pachon D.M."/>
            <person name="Roberts A.W."/>
            <person name="Sato Y."/>
            <person name="Scheller H.V."/>
            <person name="Schulz B."/>
            <person name="Schulz C."/>
            <person name="Shakirov E.V."/>
            <person name="Shibagaki N."/>
            <person name="Shinohara N."/>
            <person name="Shippen D.E."/>
            <person name="Soerensen I."/>
            <person name="Sotooka R."/>
            <person name="Sugimoto N."/>
            <person name="Sugita M."/>
            <person name="Sumikawa N."/>
            <person name="Tanurdzic M."/>
            <person name="Theissen G."/>
            <person name="Ulvskov P."/>
            <person name="Wakazuki S."/>
            <person name="Weng J.K."/>
            <person name="Willats W.W."/>
            <person name="Wipf D."/>
            <person name="Wolf P.G."/>
            <person name="Yang L."/>
            <person name="Zimmer A.D."/>
            <person name="Zhu Q."/>
            <person name="Mitros T."/>
            <person name="Hellsten U."/>
            <person name="Loque D."/>
            <person name="Otillar R."/>
            <person name="Salamov A."/>
            <person name="Schmutz J."/>
            <person name="Shapiro H."/>
            <person name="Lindquist E."/>
            <person name="Lucas S."/>
            <person name="Rokhsar D."/>
            <person name="Grigoriev I.V."/>
        </authorList>
    </citation>
    <scope>NUCLEOTIDE SEQUENCE [LARGE SCALE GENOMIC DNA]</scope>
</reference>
<dbReference type="GO" id="GO:0009909">
    <property type="term" value="P:regulation of flower development"/>
    <property type="evidence" value="ECO:0000318"/>
    <property type="project" value="GO_Central"/>
</dbReference>
<evidence type="ECO:0000256" key="3">
    <source>
        <dbReference type="PROSITE-ProRule" id="PRU00357"/>
    </source>
</evidence>
<gene>
    <name evidence="6" type="ORF">SELMODRAFT_419178</name>
</gene>
<feature type="region of interest" description="Disordered" evidence="4">
    <location>
        <begin position="32"/>
        <end position="59"/>
    </location>
</feature>
<protein>
    <recommendedName>
        <fullName evidence="5">CCT domain-containing protein</fullName>
    </recommendedName>
</protein>
<dbReference type="PANTHER" id="PTHR31319:SF114">
    <property type="entry name" value="OS12G0262400 PROTEIN"/>
    <property type="match status" value="1"/>
</dbReference>
<keyword evidence="2 3" id="KW-0539">Nucleus</keyword>
<dbReference type="InterPro" id="IPR045281">
    <property type="entry name" value="CONSTANS-like"/>
</dbReference>
<keyword evidence="7" id="KW-1185">Reference proteome</keyword>
<feature type="compositionally biased region" description="Low complexity" evidence="4">
    <location>
        <begin position="160"/>
        <end position="181"/>
    </location>
</feature>
<dbReference type="InParanoid" id="D8S837"/>
<evidence type="ECO:0000313" key="6">
    <source>
        <dbReference type="EMBL" id="EFJ19353.1"/>
    </source>
</evidence>
<evidence type="ECO:0000256" key="2">
    <source>
        <dbReference type="ARBA" id="ARBA00023242"/>
    </source>
</evidence>
<dbReference type="Proteomes" id="UP000001514">
    <property type="component" value="Unassembled WGS sequence"/>
</dbReference>
<feature type="region of interest" description="Disordered" evidence="4">
    <location>
        <begin position="135"/>
        <end position="209"/>
    </location>
</feature>
<dbReference type="Gramene" id="EFJ19353">
    <property type="protein sequence ID" value="EFJ19353"/>
    <property type="gene ID" value="SELMODRAFT_419178"/>
</dbReference>
<evidence type="ECO:0000256" key="1">
    <source>
        <dbReference type="ARBA" id="ARBA00004123"/>
    </source>
</evidence>
<sequence length="270" mass="29866">MDTHLSFYKAEPATEVGMFLDMDSIAENMSMDPALNHNDEESKAKEKAQHSPSKAAKDEVVDHRPWILDTASSMSSTTTDEVDLMSDLDSLLLSRAQSVSQSLPLHLVHRSTSLNSLGQLLSGIGHSVPCTQNAPLDSSTLRKPSLLGRTPSLPNLAGITAATDDSTDNSPSNSPCNSGGSKASQEKANKYTPEERKAKLERYRQKRSERNFQKKIKYACRKTLADSRPRVRGRFAKNDDVAQHENLKAESHEEIGIRRTTSCTYLTFPY</sequence>
<feature type="compositionally biased region" description="Basic and acidic residues" evidence="4">
    <location>
        <begin position="184"/>
        <end position="209"/>
    </location>
</feature>
<proteinExistence type="predicted"/>
<feature type="domain" description="CCT" evidence="5">
    <location>
        <begin position="196"/>
        <end position="238"/>
    </location>
</feature>
<evidence type="ECO:0000256" key="4">
    <source>
        <dbReference type="SAM" id="MobiDB-lite"/>
    </source>
</evidence>
<dbReference type="KEGG" id="smo:SELMODRAFT_419178"/>
<organism evidence="7">
    <name type="scientific">Selaginella moellendorffii</name>
    <name type="common">Spikemoss</name>
    <dbReference type="NCBI Taxonomy" id="88036"/>
    <lineage>
        <taxon>Eukaryota</taxon>
        <taxon>Viridiplantae</taxon>
        <taxon>Streptophyta</taxon>
        <taxon>Embryophyta</taxon>
        <taxon>Tracheophyta</taxon>
        <taxon>Lycopodiopsida</taxon>
        <taxon>Selaginellales</taxon>
        <taxon>Selaginellaceae</taxon>
        <taxon>Selaginella</taxon>
    </lineage>
</organism>
<dbReference type="PROSITE" id="PS51017">
    <property type="entry name" value="CCT"/>
    <property type="match status" value="1"/>
</dbReference>
<dbReference type="EMBL" id="GL377606">
    <property type="protein sequence ID" value="EFJ19353.1"/>
    <property type="molecule type" value="Genomic_DNA"/>
</dbReference>
<dbReference type="Pfam" id="PF06203">
    <property type="entry name" value="CCT"/>
    <property type="match status" value="1"/>
</dbReference>
<name>D8S837_SELML</name>
<feature type="compositionally biased region" description="Basic and acidic residues" evidence="4">
    <location>
        <begin position="37"/>
        <end position="59"/>
    </location>
</feature>
<dbReference type="HOGENOM" id="CLU_1032088_0_0_1"/>
<dbReference type="AlphaFoldDB" id="D8S837"/>
<dbReference type="PANTHER" id="PTHR31319">
    <property type="entry name" value="ZINC FINGER PROTEIN CONSTANS-LIKE 4"/>
    <property type="match status" value="1"/>
</dbReference>
<evidence type="ECO:0000313" key="7">
    <source>
        <dbReference type="Proteomes" id="UP000001514"/>
    </source>
</evidence>
<dbReference type="InterPro" id="IPR010402">
    <property type="entry name" value="CCT_domain"/>
</dbReference>
<evidence type="ECO:0000259" key="5">
    <source>
        <dbReference type="PROSITE" id="PS51017"/>
    </source>
</evidence>
<dbReference type="STRING" id="88036.D8S837"/>